<dbReference type="EMBL" id="LLXE01000027">
    <property type="protein sequence ID" value="KUM65418.1"/>
    <property type="molecule type" value="Genomic_DNA"/>
</dbReference>
<dbReference type="OrthoDB" id="10403702at2759"/>
<comment type="caution">
    <text evidence="1">The sequence shown here is derived from an EMBL/GenBank/DDBJ whole genome shotgun (WGS) entry which is preliminary data.</text>
</comment>
<name>A0A117NRD1_PENFR</name>
<evidence type="ECO:0000313" key="2">
    <source>
        <dbReference type="Proteomes" id="UP000055045"/>
    </source>
</evidence>
<gene>
    <name evidence="1" type="ORF">ACN42_g1640</name>
</gene>
<sequence length="73" mass="8181">MFVNFPLYVPLIESSNFGKNVLNPTPPVDIYLGGLKIRNITSLKRGIYLRDLGGLSLVYIPTLPFHSPQHLIT</sequence>
<reference evidence="1 2" key="1">
    <citation type="submission" date="2015-10" db="EMBL/GenBank/DDBJ databases">
        <title>Genome sequencing of Penicillium freii.</title>
        <authorList>
            <person name="Nguyen H.D."/>
            <person name="Visagie C.M."/>
            <person name="Seifert K.A."/>
        </authorList>
    </citation>
    <scope>NUCLEOTIDE SEQUENCE [LARGE SCALE GENOMIC DNA]</scope>
    <source>
        <strain evidence="1 2">DAOM 242723</strain>
    </source>
</reference>
<dbReference type="Proteomes" id="UP000055045">
    <property type="component" value="Unassembled WGS sequence"/>
</dbReference>
<evidence type="ECO:0000313" key="1">
    <source>
        <dbReference type="EMBL" id="KUM65418.1"/>
    </source>
</evidence>
<keyword evidence="2" id="KW-1185">Reference proteome</keyword>
<protein>
    <submittedName>
        <fullName evidence="1">Uncharacterized protein</fullName>
    </submittedName>
</protein>
<dbReference type="AlphaFoldDB" id="A0A117NRD1"/>
<accession>A0A117NRD1</accession>
<proteinExistence type="predicted"/>
<organism evidence="1 2">
    <name type="scientific">Penicillium freii</name>
    <dbReference type="NCBI Taxonomy" id="48697"/>
    <lineage>
        <taxon>Eukaryota</taxon>
        <taxon>Fungi</taxon>
        <taxon>Dikarya</taxon>
        <taxon>Ascomycota</taxon>
        <taxon>Pezizomycotina</taxon>
        <taxon>Eurotiomycetes</taxon>
        <taxon>Eurotiomycetidae</taxon>
        <taxon>Eurotiales</taxon>
        <taxon>Aspergillaceae</taxon>
        <taxon>Penicillium</taxon>
    </lineage>
</organism>